<feature type="region of interest" description="Disordered" evidence="1">
    <location>
        <begin position="153"/>
        <end position="176"/>
    </location>
</feature>
<proteinExistence type="predicted"/>
<dbReference type="EMBL" id="BAAAPC010000004">
    <property type="protein sequence ID" value="GAA1987855.1"/>
    <property type="molecule type" value="Genomic_DNA"/>
</dbReference>
<feature type="compositionally biased region" description="Basic and acidic residues" evidence="1">
    <location>
        <begin position="157"/>
        <end position="168"/>
    </location>
</feature>
<keyword evidence="3" id="KW-1185">Reference proteome</keyword>
<protein>
    <submittedName>
        <fullName evidence="2">Uncharacterized protein</fullName>
    </submittedName>
</protein>
<evidence type="ECO:0000256" key="1">
    <source>
        <dbReference type="SAM" id="MobiDB-lite"/>
    </source>
</evidence>
<dbReference type="Proteomes" id="UP001501585">
    <property type="component" value="Unassembled WGS sequence"/>
</dbReference>
<gene>
    <name evidence="2" type="ORF">GCM10009799_11850</name>
</gene>
<organism evidence="2 3">
    <name type="scientific">Nocardiopsis rhodophaea</name>
    <dbReference type="NCBI Taxonomy" id="280238"/>
    <lineage>
        <taxon>Bacteria</taxon>
        <taxon>Bacillati</taxon>
        <taxon>Actinomycetota</taxon>
        <taxon>Actinomycetes</taxon>
        <taxon>Streptosporangiales</taxon>
        <taxon>Nocardiopsidaceae</taxon>
        <taxon>Nocardiopsis</taxon>
    </lineage>
</organism>
<reference evidence="2 3" key="1">
    <citation type="journal article" date="2019" name="Int. J. Syst. Evol. Microbiol.">
        <title>The Global Catalogue of Microorganisms (GCM) 10K type strain sequencing project: providing services to taxonomists for standard genome sequencing and annotation.</title>
        <authorList>
            <consortium name="The Broad Institute Genomics Platform"/>
            <consortium name="The Broad Institute Genome Sequencing Center for Infectious Disease"/>
            <person name="Wu L."/>
            <person name="Ma J."/>
        </authorList>
    </citation>
    <scope>NUCLEOTIDE SEQUENCE [LARGE SCALE GENOMIC DNA]</scope>
    <source>
        <strain evidence="2 3">JCM 15313</strain>
    </source>
</reference>
<name>A0ABN2SJR3_9ACTN</name>
<evidence type="ECO:0000313" key="3">
    <source>
        <dbReference type="Proteomes" id="UP001501585"/>
    </source>
</evidence>
<sequence length="214" mass="24025">MRFSAGFTARVREHLAQTIEQQQAANRLLHQQLTAQLRELDTTEDGLLNLAGDPTIGHDRLREKLREVKQHRARISERLNQTGEDLSDAARLIELCLRLLENPQALYLRGDEEQRRMLNQALFHALYVEEEKIRGHLLKEPFDRLHALQDAHTGANRTKDGASPRDDDSTPSGGGECAVWSSVDVLLDSLDLVKGSSKPSRVGARGLEPPTTRL</sequence>
<feature type="region of interest" description="Disordered" evidence="1">
    <location>
        <begin position="195"/>
        <end position="214"/>
    </location>
</feature>
<accession>A0ABN2SJR3</accession>
<evidence type="ECO:0000313" key="2">
    <source>
        <dbReference type="EMBL" id="GAA1987855.1"/>
    </source>
</evidence>
<comment type="caution">
    <text evidence="2">The sequence shown here is derived from an EMBL/GenBank/DDBJ whole genome shotgun (WGS) entry which is preliminary data.</text>
</comment>